<keyword evidence="5" id="KW-0689">Ribosomal protein</keyword>
<comment type="catalytic activity">
    <reaction evidence="3">
        <text>N-terminal L-alanyl-[ribosomal protein bS18] + acetyl-CoA = N-terminal N(alpha)-acetyl-L-alanyl-[ribosomal protein bS18] + CoA + H(+)</text>
        <dbReference type="Rhea" id="RHEA:43756"/>
        <dbReference type="Rhea" id="RHEA-COMP:10676"/>
        <dbReference type="Rhea" id="RHEA-COMP:10677"/>
        <dbReference type="ChEBI" id="CHEBI:15378"/>
        <dbReference type="ChEBI" id="CHEBI:57287"/>
        <dbReference type="ChEBI" id="CHEBI:57288"/>
        <dbReference type="ChEBI" id="CHEBI:64718"/>
        <dbReference type="ChEBI" id="CHEBI:83683"/>
        <dbReference type="EC" id="2.3.1.266"/>
    </reaction>
</comment>
<evidence type="ECO:0000256" key="3">
    <source>
        <dbReference type="RuleBase" id="RU363094"/>
    </source>
</evidence>
<dbReference type="PANTHER" id="PTHR43877">
    <property type="entry name" value="AMINOALKYLPHOSPHONATE N-ACETYLTRANSFERASE-RELATED-RELATED"/>
    <property type="match status" value="1"/>
</dbReference>
<name>A0A7G9R782_9ACTN</name>
<proteinExistence type="inferred from homology"/>
<sequence length="148" mass="15687">MTRAAGPADVAAVVRLEQELFGPDAWSEPQVREELLGARRRSWVALAGPAPGRVVGYAVTLRSGDVADLQRIGVDPAHRRRGLARALLAGAVDAAAADGAVRLLLEVSAGNAAAIGFYAAVGFAPIARRRRYYRDGSDALVMERPLRS</sequence>
<evidence type="ECO:0000256" key="2">
    <source>
        <dbReference type="ARBA" id="ARBA00023315"/>
    </source>
</evidence>
<keyword evidence="6" id="KW-1185">Reference proteome</keyword>
<dbReference type="InterPro" id="IPR016181">
    <property type="entry name" value="Acyl_CoA_acyltransferase"/>
</dbReference>
<comment type="similarity">
    <text evidence="3">Belongs to the acetyltransferase family. RimI subfamily.</text>
</comment>
<organism evidence="5 6">
    <name type="scientific">Nocardioides mesophilus</name>
    <dbReference type="NCBI Taxonomy" id="433659"/>
    <lineage>
        <taxon>Bacteria</taxon>
        <taxon>Bacillati</taxon>
        <taxon>Actinomycetota</taxon>
        <taxon>Actinomycetes</taxon>
        <taxon>Propionibacteriales</taxon>
        <taxon>Nocardioidaceae</taxon>
        <taxon>Nocardioides</taxon>
    </lineage>
</organism>
<reference evidence="5 6" key="1">
    <citation type="submission" date="2020-08" db="EMBL/GenBank/DDBJ databases">
        <title>Genome sequence of Nocardioides mesophilus KACC 16243T.</title>
        <authorList>
            <person name="Hyun D.-W."/>
            <person name="Bae J.-W."/>
        </authorList>
    </citation>
    <scope>NUCLEOTIDE SEQUENCE [LARGE SCALE GENOMIC DNA]</scope>
    <source>
        <strain evidence="5 6">KACC 16243</strain>
    </source>
</reference>
<dbReference type="GO" id="GO:0005737">
    <property type="term" value="C:cytoplasm"/>
    <property type="evidence" value="ECO:0007669"/>
    <property type="project" value="UniProtKB-SubCell"/>
</dbReference>
<comment type="subcellular location">
    <subcellularLocation>
        <location evidence="3">Cytoplasm</location>
    </subcellularLocation>
</comment>
<dbReference type="GO" id="GO:0008999">
    <property type="term" value="F:protein-N-terminal-alanine acetyltransferase activity"/>
    <property type="evidence" value="ECO:0007669"/>
    <property type="project" value="UniProtKB-EC"/>
</dbReference>
<dbReference type="AlphaFoldDB" id="A0A7G9R782"/>
<dbReference type="CDD" id="cd04301">
    <property type="entry name" value="NAT_SF"/>
    <property type="match status" value="1"/>
</dbReference>
<keyword evidence="3" id="KW-0963">Cytoplasm</keyword>
<dbReference type="Gene3D" id="3.40.630.30">
    <property type="match status" value="1"/>
</dbReference>
<evidence type="ECO:0000256" key="1">
    <source>
        <dbReference type="ARBA" id="ARBA00022679"/>
    </source>
</evidence>
<gene>
    <name evidence="5" type="primary">rimI</name>
    <name evidence="5" type="ORF">H9L09_12690</name>
</gene>
<comment type="function">
    <text evidence="3">Acetylates the N-terminal alanine of ribosomal protein bS18.</text>
</comment>
<dbReference type="Pfam" id="PF00583">
    <property type="entry name" value="Acetyltransf_1"/>
    <property type="match status" value="1"/>
</dbReference>
<dbReference type="PROSITE" id="PS51186">
    <property type="entry name" value="GNAT"/>
    <property type="match status" value="1"/>
</dbReference>
<dbReference type="InterPro" id="IPR050832">
    <property type="entry name" value="Bact_Acetyltransf"/>
</dbReference>
<dbReference type="EMBL" id="CP060713">
    <property type="protein sequence ID" value="QNN51457.1"/>
    <property type="molecule type" value="Genomic_DNA"/>
</dbReference>
<dbReference type="NCBIfam" id="TIGR01575">
    <property type="entry name" value="rimI"/>
    <property type="match status" value="1"/>
</dbReference>
<keyword evidence="1 5" id="KW-0808">Transferase</keyword>
<accession>A0A7G9R782</accession>
<protein>
    <recommendedName>
        <fullName evidence="3">[Ribosomal protein bS18]-alanine N-acetyltransferase</fullName>
        <ecNumber evidence="3">2.3.1.266</ecNumber>
    </recommendedName>
</protein>
<evidence type="ECO:0000259" key="4">
    <source>
        <dbReference type="PROSITE" id="PS51186"/>
    </source>
</evidence>
<evidence type="ECO:0000313" key="5">
    <source>
        <dbReference type="EMBL" id="QNN51457.1"/>
    </source>
</evidence>
<dbReference type="KEGG" id="nmes:H9L09_12690"/>
<feature type="domain" description="N-acetyltransferase" evidence="4">
    <location>
        <begin position="1"/>
        <end position="147"/>
    </location>
</feature>
<dbReference type="SUPFAM" id="SSF55729">
    <property type="entry name" value="Acyl-CoA N-acyltransferases (Nat)"/>
    <property type="match status" value="1"/>
</dbReference>
<dbReference type="InterPro" id="IPR006464">
    <property type="entry name" value="AcTrfase_RimI/Ard1"/>
</dbReference>
<keyword evidence="2" id="KW-0012">Acyltransferase</keyword>
<dbReference type="InterPro" id="IPR000182">
    <property type="entry name" value="GNAT_dom"/>
</dbReference>
<dbReference type="Proteomes" id="UP000515947">
    <property type="component" value="Chromosome"/>
</dbReference>
<evidence type="ECO:0000313" key="6">
    <source>
        <dbReference type="Proteomes" id="UP000515947"/>
    </source>
</evidence>
<dbReference type="EC" id="2.3.1.266" evidence="3"/>
<dbReference type="GO" id="GO:0005840">
    <property type="term" value="C:ribosome"/>
    <property type="evidence" value="ECO:0007669"/>
    <property type="project" value="UniProtKB-KW"/>
</dbReference>
<keyword evidence="5" id="KW-0687">Ribonucleoprotein</keyword>
<dbReference type="RefSeq" id="WP_187577293.1">
    <property type="nucleotide sequence ID" value="NZ_CP060713.1"/>
</dbReference>